<reference evidence="2" key="1">
    <citation type="submission" date="2016-10" db="EMBL/GenBank/DDBJ databases">
        <authorList>
            <person name="Varghese N."/>
        </authorList>
    </citation>
    <scope>NUCLEOTIDE SEQUENCE [LARGE SCALE GENOMIC DNA]</scope>
    <source>
        <strain evidence="2">DSM 45096 / BCRC 16803 / CGMCC 4.1857 / CIP 109030 / JCM 12277 / KCTC 19219 / NBRC 100920 / 33214</strain>
    </source>
</reference>
<dbReference type="STRING" id="235985.SAMN05414137_12028"/>
<sequence>MRTRQRTVSAPPAKGGRRGARTYGLAATAAVAALAAGCAGTAHTSASPARPPASLSASMPTGMRMPAGQAAGPSASALMVCSPEIRKDVTNILAPSRAPTTTTTWTGHLFTCTYHLPTGRLVLSVEESPDTATATAYFDALRTHLGHTTALTAAQALGNPGYESADGTVVVLKDGKTLRVDATALPAASGPHQLSRADLAYEVASDILGCWNE</sequence>
<accession>A0A1H7WAK7</accession>
<dbReference type="eggNOG" id="ENOG5032RQW">
    <property type="taxonomic scope" value="Bacteria"/>
</dbReference>
<organism evidence="1 2">
    <name type="scientific">Streptacidiphilus jiangxiensis</name>
    <dbReference type="NCBI Taxonomy" id="235985"/>
    <lineage>
        <taxon>Bacteria</taxon>
        <taxon>Bacillati</taxon>
        <taxon>Actinomycetota</taxon>
        <taxon>Actinomycetes</taxon>
        <taxon>Kitasatosporales</taxon>
        <taxon>Streptomycetaceae</taxon>
        <taxon>Streptacidiphilus</taxon>
    </lineage>
</organism>
<dbReference type="RefSeq" id="WP_143094618.1">
    <property type="nucleotide sequence ID" value="NZ_BBPN01000011.1"/>
</dbReference>
<gene>
    <name evidence="1" type="ORF">SAMN05414137_12028</name>
</gene>
<dbReference type="Proteomes" id="UP000183015">
    <property type="component" value="Unassembled WGS sequence"/>
</dbReference>
<dbReference type="OrthoDB" id="3699565at2"/>
<keyword evidence="2" id="KW-1185">Reference proteome</keyword>
<name>A0A1H7WAK7_STRJI</name>
<dbReference type="AlphaFoldDB" id="A0A1H7WAK7"/>
<evidence type="ECO:0008006" key="3">
    <source>
        <dbReference type="Google" id="ProtNLM"/>
    </source>
</evidence>
<evidence type="ECO:0000313" key="1">
    <source>
        <dbReference type="EMBL" id="SEM18374.1"/>
    </source>
</evidence>
<evidence type="ECO:0000313" key="2">
    <source>
        <dbReference type="Proteomes" id="UP000183015"/>
    </source>
</evidence>
<dbReference type="EMBL" id="FOAZ01000020">
    <property type="protein sequence ID" value="SEM18374.1"/>
    <property type="molecule type" value="Genomic_DNA"/>
</dbReference>
<protein>
    <recommendedName>
        <fullName evidence="3">DUF3558 domain-containing protein</fullName>
    </recommendedName>
</protein>
<proteinExistence type="predicted"/>